<dbReference type="AlphaFoldDB" id="A0A2Y9BF77"/>
<dbReference type="InterPro" id="IPR006059">
    <property type="entry name" value="SBP"/>
</dbReference>
<accession>A0A2Y9BF77</accession>
<protein>
    <submittedName>
        <fullName evidence="2">ABC-type glycerol-3-phosphate transport system substrate-binding protein</fullName>
    </submittedName>
</protein>
<reference evidence="2 3" key="1">
    <citation type="submission" date="2018-05" db="EMBL/GenBank/DDBJ databases">
        <title>The Hungate 1000. A catalogue of reference genomes from the rumen microbiome.</title>
        <authorList>
            <person name="Kelly W."/>
        </authorList>
    </citation>
    <scope>NUCLEOTIDE SEQUENCE [LARGE SCALE GENOMIC DNA]</scope>
    <source>
        <strain evidence="2 3">NLAE-zl-C242</strain>
    </source>
</reference>
<dbReference type="Gene3D" id="3.40.190.10">
    <property type="entry name" value="Periplasmic binding protein-like II"/>
    <property type="match status" value="1"/>
</dbReference>
<dbReference type="Proteomes" id="UP000245845">
    <property type="component" value="Unassembled WGS sequence"/>
</dbReference>
<comment type="caution">
    <text evidence="2">The sequence shown here is derived from an EMBL/GenBank/DDBJ whole genome shotgun (WGS) entry which is preliminary data.</text>
</comment>
<dbReference type="RefSeq" id="WP_109729729.1">
    <property type="nucleotide sequence ID" value="NZ_BAAACK010000007.1"/>
</dbReference>
<sequence>MRKRKMMNVCVCLIAFAVLLPLSACSPKQEVQRNDGEEAAGIPVTFLINPATNLSENQELAEAFNEEYEGEYYVDVEWLTESASGYREKLKQWNILDEMPAVITDAGFDYDFYTLLTENKRLVNLRPYMDAIPQWKAAVEPEILDACTEESGDIYLAPLGSGIQSYAGIIYNKELLRQAGYETFPKTWEAFWDCLDALQAKGITPLSLHGYGSYWVPMLFATSYLYGTQEGQAFLDQDFPDSYQTPEMADMMEMLDRMYGYTYADAVEIDYDEAEERFCSWEAAIFANGYWMIQEMPDNVKENMGFAPFPGNILMNSPRMSAWALTAGYDAKVTDGAAKLLAFRVELDARNSEKLRNKEGVSALECSYIDAVESVSTIMPNYQMKWEQEIQNDFFTERLPGYLDGEIDTGTLLKEMDERLEQIRAKK</sequence>
<dbReference type="InterPro" id="IPR050490">
    <property type="entry name" value="Bact_solute-bd_prot1"/>
</dbReference>
<keyword evidence="3" id="KW-1185">Reference proteome</keyword>
<organism evidence="2 3">
    <name type="scientific">Faecalicatena orotica</name>
    <dbReference type="NCBI Taxonomy" id="1544"/>
    <lineage>
        <taxon>Bacteria</taxon>
        <taxon>Bacillati</taxon>
        <taxon>Bacillota</taxon>
        <taxon>Clostridia</taxon>
        <taxon>Lachnospirales</taxon>
        <taxon>Lachnospiraceae</taxon>
        <taxon>Faecalicatena</taxon>
    </lineage>
</organism>
<dbReference type="PANTHER" id="PTHR43649">
    <property type="entry name" value="ARABINOSE-BINDING PROTEIN-RELATED"/>
    <property type="match status" value="1"/>
</dbReference>
<evidence type="ECO:0000256" key="1">
    <source>
        <dbReference type="SAM" id="SignalP"/>
    </source>
</evidence>
<feature type="chain" id="PRO_5043162167" evidence="1">
    <location>
        <begin position="25"/>
        <end position="427"/>
    </location>
</feature>
<gene>
    <name evidence="2" type="ORF">A8806_101683</name>
</gene>
<evidence type="ECO:0000313" key="3">
    <source>
        <dbReference type="Proteomes" id="UP000245845"/>
    </source>
</evidence>
<name>A0A2Y9BF77_9FIRM</name>
<feature type="signal peptide" evidence="1">
    <location>
        <begin position="1"/>
        <end position="24"/>
    </location>
</feature>
<keyword evidence="1" id="KW-0732">Signal</keyword>
<dbReference type="EMBL" id="QGDL01000001">
    <property type="protein sequence ID" value="PWJ32395.1"/>
    <property type="molecule type" value="Genomic_DNA"/>
</dbReference>
<dbReference type="PANTHER" id="PTHR43649:SF12">
    <property type="entry name" value="DIACETYLCHITOBIOSE BINDING PROTEIN DASA"/>
    <property type="match status" value="1"/>
</dbReference>
<dbReference type="SUPFAM" id="SSF53850">
    <property type="entry name" value="Periplasmic binding protein-like II"/>
    <property type="match status" value="1"/>
</dbReference>
<evidence type="ECO:0000313" key="2">
    <source>
        <dbReference type="EMBL" id="PWJ32395.1"/>
    </source>
</evidence>
<dbReference type="Pfam" id="PF13416">
    <property type="entry name" value="SBP_bac_8"/>
    <property type="match status" value="1"/>
</dbReference>
<proteinExistence type="predicted"/>
<dbReference type="OrthoDB" id="362670at2"/>